<sequence length="115" mass="12478">LAPRAKPIPRHPPVHGDHEHSAPSKTSGRRDAPRQAAPPSRRRTSPLPDLTDEDVSMPAKPLPTTDETTPTPPKAKKGGKKTAQTTAHAPRRTSGRKKANGYQDRNSSLSFSLYC</sequence>
<dbReference type="EMBL" id="LVVM01005404">
    <property type="protein sequence ID" value="OJA10630.1"/>
    <property type="molecule type" value="Genomic_DNA"/>
</dbReference>
<feature type="compositionally biased region" description="Low complexity" evidence="1">
    <location>
        <begin position="34"/>
        <end position="49"/>
    </location>
</feature>
<feature type="non-terminal residue" evidence="2">
    <location>
        <position position="1"/>
    </location>
</feature>
<gene>
    <name evidence="2" type="ORF">AZE42_12956</name>
</gene>
<feature type="compositionally biased region" description="Polar residues" evidence="1">
    <location>
        <begin position="103"/>
        <end position="115"/>
    </location>
</feature>
<name>A0A1J8PNC4_9AGAM</name>
<reference evidence="2 3" key="1">
    <citation type="submission" date="2016-03" db="EMBL/GenBank/DDBJ databases">
        <title>Comparative genomics of the ectomycorrhizal sister species Rhizopogon vinicolor and Rhizopogon vesiculosus (Basidiomycota: Boletales) reveals a divergence of the mating type B locus.</title>
        <authorList>
            <person name="Mujic A.B."/>
            <person name="Kuo A."/>
            <person name="Tritt A."/>
            <person name="Lipzen A."/>
            <person name="Chen C."/>
            <person name="Johnson J."/>
            <person name="Sharma A."/>
            <person name="Barry K."/>
            <person name="Grigoriev I.V."/>
            <person name="Spatafora J.W."/>
        </authorList>
    </citation>
    <scope>NUCLEOTIDE SEQUENCE [LARGE SCALE GENOMIC DNA]</scope>
    <source>
        <strain evidence="2 3">AM-OR11-056</strain>
    </source>
</reference>
<dbReference type="AlphaFoldDB" id="A0A1J8PNC4"/>
<feature type="region of interest" description="Disordered" evidence="1">
    <location>
        <begin position="1"/>
        <end position="115"/>
    </location>
</feature>
<proteinExistence type="predicted"/>
<evidence type="ECO:0000313" key="3">
    <source>
        <dbReference type="Proteomes" id="UP000183567"/>
    </source>
</evidence>
<accession>A0A1J8PNC4</accession>
<keyword evidence="3" id="KW-1185">Reference proteome</keyword>
<protein>
    <submittedName>
        <fullName evidence="2">Uncharacterized protein</fullName>
    </submittedName>
</protein>
<dbReference type="Proteomes" id="UP000183567">
    <property type="component" value="Unassembled WGS sequence"/>
</dbReference>
<comment type="caution">
    <text evidence="2">The sequence shown here is derived from an EMBL/GenBank/DDBJ whole genome shotgun (WGS) entry which is preliminary data.</text>
</comment>
<evidence type="ECO:0000256" key="1">
    <source>
        <dbReference type="SAM" id="MobiDB-lite"/>
    </source>
</evidence>
<evidence type="ECO:0000313" key="2">
    <source>
        <dbReference type="EMBL" id="OJA10630.1"/>
    </source>
</evidence>
<organism evidence="2 3">
    <name type="scientific">Rhizopogon vesiculosus</name>
    <dbReference type="NCBI Taxonomy" id="180088"/>
    <lineage>
        <taxon>Eukaryota</taxon>
        <taxon>Fungi</taxon>
        <taxon>Dikarya</taxon>
        <taxon>Basidiomycota</taxon>
        <taxon>Agaricomycotina</taxon>
        <taxon>Agaricomycetes</taxon>
        <taxon>Agaricomycetidae</taxon>
        <taxon>Boletales</taxon>
        <taxon>Suillineae</taxon>
        <taxon>Rhizopogonaceae</taxon>
        <taxon>Rhizopogon</taxon>
    </lineage>
</organism>
<feature type="compositionally biased region" description="Basic and acidic residues" evidence="1">
    <location>
        <begin position="14"/>
        <end position="33"/>
    </location>
</feature>
<feature type="compositionally biased region" description="Basic residues" evidence="1">
    <location>
        <begin position="89"/>
        <end position="99"/>
    </location>
</feature>